<reference evidence="2" key="1">
    <citation type="journal article" date="2016" name="Nat. Biotechnol.">
        <title>Sequencing wild and cultivated cassava and related species reveals extensive interspecific hybridization and genetic diversity.</title>
        <authorList>
            <person name="Bredeson J.V."/>
            <person name="Lyons J.B."/>
            <person name="Prochnik S.E."/>
            <person name="Wu G.A."/>
            <person name="Ha C.M."/>
            <person name="Edsinger-Gonzales E."/>
            <person name="Grimwood J."/>
            <person name="Schmutz J."/>
            <person name="Rabbi I.Y."/>
            <person name="Egesi C."/>
            <person name="Nauluvula P."/>
            <person name="Lebot V."/>
            <person name="Ndunguru J."/>
            <person name="Mkamilo G."/>
            <person name="Bart R.S."/>
            <person name="Setter T.L."/>
            <person name="Gleadow R.M."/>
            <person name="Kulakow P."/>
            <person name="Ferguson M.E."/>
            <person name="Rounsley S."/>
            <person name="Rokhsar D.S."/>
        </authorList>
    </citation>
    <scope>NUCLEOTIDE SEQUENCE [LARGE SCALE GENOMIC DNA]</scope>
    <source>
        <strain evidence="2">cv. AM560-2</strain>
    </source>
</reference>
<proteinExistence type="predicted"/>
<sequence length="1078" mass="121164">MNIFSVADMRAILTIPLPLFPKPDKLIWHLHKKGVYSIKSAYFCVLELSGRTGVLGYNEGWNRLWSLDVPPKVRDFLCRACRGVLPTRDILSRRGIHVPAACLFCDHDESISHVFLHCPMAVELWRLAGFSTAVDFSIFMDFFIHIYNAFGREMTSRMAIHAWKLWHARNERLWVNKVLSPSEVHHAASSYFSDYVASLVSRQRMLSHPSVPHVLPLVEATTLEVEWIAFIDCAVFASADLFGFAAVFEDLEGFFSIAISGFYERGGQPVIAETLALRQCLSYARDCFLQVGCIFTDNQSLTLAIRSPLNDFSEFGLVVSDCKDVMRSHSNIHVRWVRRSENRVAPLLARESIHHEALHVLELADLKNLETLGLSYNELESLSMEGFERLSSLKKLKFLDLSYNVLNGSAMSALSNLISLKTLILNSNEMVGDSNIFIGIFLIVGLCRLKRLTELDLKNNKFSGPLPQCLRNISSLQYLDLSSNQFAGNMESILSKLTSLKCLVLSGNNFEGLFSFSALANHSQLEIFELSSGSTDWSIPSWVLQNNSKLQVMNLMNNSFTGSFQLPNFNHRDLVKLEISSNNITGQLPKEFGLVLSNLCYINMSRNSFHGNVPSSVGEIRQLRYMDLSYNNFSGVLPGSILGNGTDLYYLYLSNNNFNGIGGESSSISVELFVLDMSNNKLSDTIPLQLCNMVSLRILYLSENRLHGSLPSCFNSPWLQFLFLQKNSLSGSIPYVLSTSPSLVVLDLRDNKFTGNLPTWINQLSELRVLSLGGNPLGGHLPEQLCELRNVSILDLSRNLLSGSIPSCFNNISFGNVREHNNFEYTPKSLGDFLPFTSYYSLYDGTLEFEVEELFHMSSSKEVEVEFAMKYKYNPYKGDIVNLLAGIDLSCNELNGSIPSEFGDLHEILSLNLSQNHLSVYIPISFSNLESLESLDLSFNNLSGEIPSQLVALSFLETFCVSYNNLSGRIPDEGQCGTFDESSYRGNPGLCGPIVNRSCDAAEVPPTPPSNDKEEEEEGGVDMAWFNWSFNASYVTIVFVLMVTLSINREWRMLWFYWVDVCIYYISIQLFGTDRLCL</sequence>
<comment type="caution">
    <text evidence="1">The sequence shown here is derived from an EMBL/GenBank/DDBJ whole genome shotgun (WGS) entry which is preliminary data.</text>
</comment>
<evidence type="ECO:0000313" key="2">
    <source>
        <dbReference type="Proteomes" id="UP000091857"/>
    </source>
</evidence>
<accession>A0ACB7HUD6</accession>
<gene>
    <name evidence="1" type="ORF">MANES_04G110484v8</name>
</gene>
<dbReference type="EMBL" id="CM004390">
    <property type="protein sequence ID" value="KAG8656242.1"/>
    <property type="molecule type" value="Genomic_DNA"/>
</dbReference>
<organism evidence="1 2">
    <name type="scientific">Manihot esculenta</name>
    <name type="common">Cassava</name>
    <name type="synonym">Jatropha manihot</name>
    <dbReference type="NCBI Taxonomy" id="3983"/>
    <lineage>
        <taxon>Eukaryota</taxon>
        <taxon>Viridiplantae</taxon>
        <taxon>Streptophyta</taxon>
        <taxon>Embryophyta</taxon>
        <taxon>Tracheophyta</taxon>
        <taxon>Spermatophyta</taxon>
        <taxon>Magnoliopsida</taxon>
        <taxon>eudicotyledons</taxon>
        <taxon>Gunneridae</taxon>
        <taxon>Pentapetalae</taxon>
        <taxon>rosids</taxon>
        <taxon>fabids</taxon>
        <taxon>Malpighiales</taxon>
        <taxon>Euphorbiaceae</taxon>
        <taxon>Crotonoideae</taxon>
        <taxon>Manihoteae</taxon>
        <taxon>Manihot</taxon>
    </lineage>
</organism>
<dbReference type="Proteomes" id="UP000091857">
    <property type="component" value="Chromosome 4"/>
</dbReference>
<protein>
    <submittedName>
        <fullName evidence="1">Uncharacterized protein</fullName>
    </submittedName>
</protein>
<name>A0ACB7HUD6_MANES</name>
<keyword evidence="2" id="KW-1185">Reference proteome</keyword>
<evidence type="ECO:0000313" key="1">
    <source>
        <dbReference type="EMBL" id="KAG8656242.1"/>
    </source>
</evidence>